<gene>
    <name evidence="3" type="ORF">SSFG_07510</name>
</gene>
<evidence type="ECO:0000256" key="2">
    <source>
        <dbReference type="ARBA" id="ARBA00023002"/>
    </source>
</evidence>
<dbReference type="FunFam" id="3.40.50.720:FF:000084">
    <property type="entry name" value="Short-chain dehydrogenase reductase"/>
    <property type="match status" value="1"/>
</dbReference>
<dbReference type="AlphaFoldDB" id="D5ZNZ4"/>
<dbReference type="Proteomes" id="UP000003824">
    <property type="component" value="Unassembled WGS sequence"/>
</dbReference>
<dbReference type="Pfam" id="PF13561">
    <property type="entry name" value="adh_short_C2"/>
    <property type="match status" value="1"/>
</dbReference>
<dbReference type="NCBIfam" id="NF009466">
    <property type="entry name" value="PRK12826.1-2"/>
    <property type="match status" value="1"/>
</dbReference>
<accession>D5ZNZ4</accession>
<dbReference type="PANTHER" id="PTHR24321:SF8">
    <property type="entry name" value="ESTRADIOL 17-BETA-DEHYDROGENASE 8-RELATED"/>
    <property type="match status" value="1"/>
</dbReference>
<dbReference type="InterPro" id="IPR020904">
    <property type="entry name" value="Sc_DH/Rdtase_CS"/>
</dbReference>
<dbReference type="PANTHER" id="PTHR24321">
    <property type="entry name" value="DEHYDROGENASES, SHORT CHAIN"/>
    <property type="match status" value="1"/>
</dbReference>
<comment type="similarity">
    <text evidence="1">Belongs to the short-chain dehydrogenases/reductases (SDR) family.</text>
</comment>
<dbReference type="PRINTS" id="PR00080">
    <property type="entry name" value="SDRFAMILY"/>
</dbReference>
<reference evidence="4" key="1">
    <citation type="submission" date="2008-12" db="EMBL/GenBank/DDBJ databases">
        <title>Annotation of Streptomyces ghanaensis ATCC 14672.</title>
        <authorList>
            <consortium name="The Broad Institute Genome Sequencing Platform"/>
            <consortium name="Broad Institute Microbial Sequencing Center"/>
            <person name="Fischbach M."/>
            <person name="Ward D."/>
            <person name="Young S."/>
            <person name="Kodira C.D."/>
            <person name="Zeng Q."/>
            <person name="Koehrsen M."/>
            <person name="Godfrey P."/>
            <person name="Alvarado L."/>
            <person name="Berlin A.M."/>
            <person name="Borenstein D."/>
            <person name="Chen Z."/>
            <person name="Engels R."/>
            <person name="Freedman E."/>
            <person name="Gellesch M."/>
            <person name="Goldberg J."/>
            <person name="Griggs A."/>
            <person name="Gujja S."/>
            <person name="Heiman D.I."/>
            <person name="Hepburn T.A."/>
            <person name="Howarth C."/>
            <person name="Jen D."/>
            <person name="Larson L."/>
            <person name="Lewis B."/>
            <person name="Mehta T."/>
            <person name="Park D."/>
            <person name="Pearson M."/>
            <person name="Roberts A."/>
            <person name="Saif S."/>
            <person name="Shea T.D."/>
            <person name="Shenoy N."/>
            <person name="Sisk P."/>
            <person name="Stolte C."/>
            <person name="Sykes S.N."/>
            <person name="Walk T."/>
            <person name="White J."/>
            <person name="Yandava C."/>
            <person name="Straight P."/>
            <person name="Clardy J."/>
            <person name="Hung D."/>
            <person name="Kolter R."/>
            <person name="Mekalanos J."/>
            <person name="Walker S."/>
            <person name="Walsh C.T."/>
            <person name="Wieland B.L.C."/>
            <person name="Ilzarbe M."/>
            <person name="Galagan J."/>
            <person name="Nusbaum C."/>
            <person name="Birren B."/>
        </authorList>
    </citation>
    <scope>NUCLEOTIDE SEQUENCE [LARGE SCALE GENOMIC DNA]</scope>
    <source>
        <strain evidence="4">ATCC 14672 / DSM 40746 / JCM 4963 / KCTC 9882 / NRRL B-12104 / FH 1290</strain>
    </source>
</reference>
<dbReference type="PRINTS" id="PR00081">
    <property type="entry name" value="GDHRDH"/>
</dbReference>
<dbReference type="Gene3D" id="3.40.50.720">
    <property type="entry name" value="NAD(P)-binding Rossmann-like Domain"/>
    <property type="match status" value="1"/>
</dbReference>
<dbReference type="InterPro" id="IPR002347">
    <property type="entry name" value="SDR_fam"/>
</dbReference>
<dbReference type="SUPFAM" id="SSF51735">
    <property type="entry name" value="NAD(P)-binding Rossmann-fold domains"/>
    <property type="match status" value="1"/>
</dbReference>
<dbReference type="eggNOG" id="COG1028">
    <property type="taxonomic scope" value="Bacteria"/>
</dbReference>
<proteinExistence type="inferred from homology"/>
<dbReference type="EMBL" id="DS999641">
    <property type="protein sequence ID" value="EFE72275.2"/>
    <property type="molecule type" value="Genomic_DNA"/>
</dbReference>
<name>D5ZNZ4_STRV1</name>
<dbReference type="GO" id="GO:0016491">
    <property type="term" value="F:oxidoreductase activity"/>
    <property type="evidence" value="ECO:0007669"/>
    <property type="project" value="UniProtKB-KW"/>
</dbReference>
<keyword evidence="2" id="KW-0560">Oxidoreductase</keyword>
<organism evidence="3 4">
    <name type="scientific">Streptomyces viridosporus (strain ATCC 14672 / DSM 40746 / JCM 4963 / KCTC 9882 / NRRL B-12104 / FH 1290)</name>
    <name type="common">Streptomyces ghanaensis</name>
    <dbReference type="NCBI Taxonomy" id="566461"/>
    <lineage>
        <taxon>Bacteria</taxon>
        <taxon>Bacillati</taxon>
        <taxon>Actinomycetota</taxon>
        <taxon>Actinomycetes</taxon>
        <taxon>Kitasatosporales</taxon>
        <taxon>Streptomycetaceae</taxon>
        <taxon>Streptomyces</taxon>
    </lineage>
</organism>
<dbReference type="InterPro" id="IPR036291">
    <property type="entry name" value="NAD(P)-bd_dom_sf"/>
</dbReference>
<dbReference type="CDD" id="cd05233">
    <property type="entry name" value="SDR_c"/>
    <property type="match status" value="1"/>
</dbReference>
<evidence type="ECO:0000313" key="4">
    <source>
        <dbReference type="Proteomes" id="UP000003824"/>
    </source>
</evidence>
<evidence type="ECO:0000313" key="3">
    <source>
        <dbReference type="EMBL" id="EFE72275.2"/>
    </source>
</evidence>
<dbReference type="RefSeq" id="WP_004993745.1">
    <property type="nucleotide sequence ID" value="NZ_DS999641.1"/>
</dbReference>
<protein>
    <submittedName>
        <fullName evidence="3">3-ketoacyl-(Acyl-carrier-protein) reductase</fullName>
    </submittedName>
</protein>
<evidence type="ECO:0000256" key="1">
    <source>
        <dbReference type="ARBA" id="ARBA00006484"/>
    </source>
</evidence>
<dbReference type="PROSITE" id="PS00061">
    <property type="entry name" value="ADH_SHORT"/>
    <property type="match status" value="1"/>
</dbReference>
<sequence>MAPQRVLVTAGANGIGRAIAEAFAADGARVHIVDIDAAAVDKATAGTESITGSVADVSDPAAVAALFTDVAAHLGGLDVLVNNAGIAGPTQPVEEYDQRAWKAVVDVNLTGTFLVTQQAIPLLKESPQASIIVMSSIAGRFGYPNRVAYSTTKWGLVGFTKTLSLELGSHGITANAIHPGAVQGPRIEQVMAGRAEVSGRTVEEETRLALTNQAINRFVDPADIAALALFLAGPHGRSISGQSFPIDGDSKAAQ</sequence>